<comment type="similarity">
    <text evidence="1">Belongs to the ATP-dependent AMP-binding enzyme family.</text>
</comment>
<keyword evidence="9" id="KW-1133">Transmembrane helix</keyword>
<dbReference type="GO" id="GO:0090433">
    <property type="term" value="F:palmitoyl-CoA ligase activity"/>
    <property type="evidence" value="ECO:0007669"/>
    <property type="project" value="TreeGrafter"/>
</dbReference>
<dbReference type="GO" id="GO:0035336">
    <property type="term" value="P:long-chain fatty-acyl-CoA metabolic process"/>
    <property type="evidence" value="ECO:0007669"/>
    <property type="project" value="TreeGrafter"/>
</dbReference>
<dbReference type="PANTHER" id="PTHR43272">
    <property type="entry name" value="LONG-CHAIN-FATTY-ACID--COA LIGASE"/>
    <property type="match status" value="1"/>
</dbReference>
<evidence type="ECO:0000256" key="5">
    <source>
        <dbReference type="ARBA" id="ARBA00022840"/>
    </source>
</evidence>
<reference evidence="11" key="2">
    <citation type="submission" date="2021-09" db="EMBL/GenBank/DDBJ databases">
        <authorList>
            <person name="Jia N."/>
            <person name="Wang J."/>
            <person name="Shi W."/>
            <person name="Du L."/>
            <person name="Sun Y."/>
            <person name="Zhan W."/>
            <person name="Jiang J."/>
            <person name="Wang Q."/>
            <person name="Zhang B."/>
            <person name="Ji P."/>
            <person name="Sakyi L.B."/>
            <person name="Cui X."/>
            <person name="Yuan T."/>
            <person name="Jiang B."/>
            <person name="Yang W."/>
            <person name="Lam T.T.-Y."/>
            <person name="Chang Q."/>
            <person name="Ding S."/>
            <person name="Wang X."/>
            <person name="Zhu J."/>
            <person name="Ruan X."/>
            <person name="Zhao L."/>
            <person name="Wei J."/>
            <person name="Que T."/>
            <person name="Du C."/>
            <person name="Cheng J."/>
            <person name="Dai P."/>
            <person name="Han X."/>
            <person name="Huang E."/>
            <person name="Gao Y."/>
            <person name="Liu J."/>
            <person name="Shao H."/>
            <person name="Ye R."/>
            <person name="Li L."/>
            <person name="Wei W."/>
            <person name="Wang X."/>
            <person name="Wang C."/>
            <person name="Huo Q."/>
            <person name="Li W."/>
            <person name="Guo W."/>
            <person name="Chen H."/>
            <person name="Chen S."/>
            <person name="Zhou L."/>
            <person name="Zhou L."/>
            <person name="Ni X."/>
            <person name="Tian J."/>
            <person name="Zhou Y."/>
            <person name="Sheng Y."/>
            <person name="Liu T."/>
            <person name="Pan Y."/>
            <person name="Xia L."/>
            <person name="Li J."/>
            <person name="Zhao F."/>
            <person name="Cao W."/>
        </authorList>
    </citation>
    <scope>NUCLEOTIDE SEQUENCE</scope>
    <source>
        <strain evidence="11">Rmic-2018</strain>
        <tissue evidence="11">Larvae</tissue>
    </source>
</reference>
<dbReference type="GO" id="GO:0005886">
    <property type="term" value="C:plasma membrane"/>
    <property type="evidence" value="ECO:0007669"/>
    <property type="project" value="TreeGrafter"/>
</dbReference>
<name>A0A9J6E007_RHIMP</name>
<keyword evidence="9" id="KW-0812">Transmembrane</keyword>
<evidence type="ECO:0000256" key="1">
    <source>
        <dbReference type="ARBA" id="ARBA00006432"/>
    </source>
</evidence>
<evidence type="ECO:0000313" key="12">
    <source>
        <dbReference type="Proteomes" id="UP000821866"/>
    </source>
</evidence>
<evidence type="ECO:0000256" key="2">
    <source>
        <dbReference type="ARBA" id="ARBA00022598"/>
    </source>
</evidence>
<evidence type="ECO:0000259" key="10">
    <source>
        <dbReference type="Pfam" id="PF00501"/>
    </source>
</evidence>
<feature type="region of interest" description="Disordered" evidence="8">
    <location>
        <begin position="228"/>
        <end position="251"/>
    </location>
</feature>
<dbReference type="Proteomes" id="UP000821866">
    <property type="component" value="Chromosome 4"/>
</dbReference>
<evidence type="ECO:0000313" key="11">
    <source>
        <dbReference type="EMBL" id="KAH8027622.1"/>
    </source>
</evidence>
<dbReference type="InterPro" id="IPR042099">
    <property type="entry name" value="ANL_N_sf"/>
</dbReference>
<protein>
    <recommendedName>
        <fullName evidence="6">long-chain-fatty-acid--CoA ligase</fullName>
        <ecNumber evidence="6">6.2.1.3</ecNumber>
    </recommendedName>
</protein>
<evidence type="ECO:0000256" key="7">
    <source>
        <dbReference type="ARBA" id="ARBA00036813"/>
    </source>
</evidence>
<keyword evidence="5" id="KW-0067">ATP-binding</keyword>
<keyword evidence="3" id="KW-0547">Nucleotide-binding</keyword>
<dbReference type="GO" id="GO:0005811">
    <property type="term" value="C:lipid droplet"/>
    <property type="evidence" value="ECO:0007669"/>
    <property type="project" value="TreeGrafter"/>
</dbReference>
<dbReference type="InterPro" id="IPR020845">
    <property type="entry name" value="AMP-binding_CS"/>
</dbReference>
<feature type="domain" description="AMP-dependent synthetase/ligase" evidence="10">
    <location>
        <begin position="103"/>
        <end position="540"/>
    </location>
</feature>
<dbReference type="PANTHER" id="PTHR43272:SF83">
    <property type="entry name" value="ACYL-COA SYNTHETASE LONG-CHAIN, ISOFORM J"/>
    <property type="match status" value="1"/>
</dbReference>
<accession>A0A9J6E007</accession>
<dbReference type="GO" id="GO:0005524">
    <property type="term" value="F:ATP binding"/>
    <property type="evidence" value="ECO:0007669"/>
    <property type="project" value="UniProtKB-KW"/>
</dbReference>
<organism evidence="11 12">
    <name type="scientific">Rhipicephalus microplus</name>
    <name type="common">Cattle tick</name>
    <name type="synonym">Boophilus microplus</name>
    <dbReference type="NCBI Taxonomy" id="6941"/>
    <lineage>
        <taxon>Eukaryota</taxon>
        <taxon>Metazoa</taxon>
        <taxon>Ecdysozoa</taxon>
        <taxon>Arthropoda</taxon>
        <taxon>Chelicerata</taxon>
        <taxon>Arachnida</taxon>
        <taxon>Acari</taxon>
        <taxon>Parasitiformes</taxon>
        <taxon>Ixodida</taxon>
        <taxon>Ixodoidea</taxon>
        <taxon>Ixodidae</taxon>
        <taxon>Rhipicephalinae</taxon>
        <taxon>Rhipicephalus</taxon>
        <taxon>Boophilus</taxon>
    </lineage>
</organism>
<comment type="caution">
    <text evidence="11">The sequence shown here is derived from an EMBL/GenBank/DDBJ whole genome shotgun (WGS) entry which is preliminary data.</text>
</comment>
<evidence type="ECO:0000256" key="6">
    <source>
        <dbReference type="ARBA" id="ARBA00026121"/>
    </source>
</evidence>
<dbReference type="EC" id="6.2.1.3" evidence="6"/>
<gene>
    <name evidence="11" type="ORF">HPB51_007172</name>
</gene>
<evidence type="ECO:0000256" key="8">
    <source>
        <dbReference type="SAM" id="MobiDB-lite"/>
    </source>
</evidence>
<proteinExistence type="inferred from homology"/>
<dbReference type="GO" id="GO:0030182">
    <property type="term" value="P:neuron differentiation"/>
    <property type="evidence" value="ECO:0007669"/>
    <property type="project" value="TreeGrafter"/>
</dbReference>
<reference evidence="11" key="1">
    <citation type="journal article" date="2020" name="Cell">
        <title>Large-Scale Comparative Analyses of Tick Genomes Elucidate Their Genetic Diversity and Vector Capacities.</title>
        <authorList>
            <consortium name="Tick Genome and Microbiome Consortium (TIGMIC)"/>
            <person name="Jia N."/>
            <person name="Wang J."/>
            <person name="Shi W."/>
            <person name="Du L."/>
            <person name="Sun Y."/>
            <person name="Zhan W."/>
            <person name="Jiang J.F."/>
            <person name="Wang Q."/>
            <person name="Zhang B."/>
            <person name="Ji P."/>
            <person name="Bell-Sakyi L."/>
            <person name="Cui X.M."/>
            <person name="Yuan T.T."/>
            <person name="Jiang B.G."/>
            <person name="Yang W.F."/>
            <person name="Lam T.T."/>
            <person name="Chang Q.C."/>
            <person name="Ding S.J."/>
            <person name="Wang X.J."/>
            <person name="Zhu J.G."/>
            <person name="Ruan X.D."/>
            <person name="Zhao L."/>
            <person name="Wei J.T."/>
            <person name="Ye R.Z."/>
            <person name="Que T.C."/>
            <person name="Du C.H."/>
            <person name="Zhou Y.H."/>
            <person name="Cheng J.X."/>
            <person name="Dai P.F."/>
            <person name="Guo W.B."/>
            <person name="Han X.H."/>
            <person name="Huang E.J."/>
            <person name="Li L.F."/>
            <person name="Wei W."/>
            <person name="Gao Y.C."/>
            <person name="Liu J.Z."/>
            <person name="Shao H.Z."/>
            <person name="Wang X."/>
            <person name="Wang C.C."/>
            <person name="Yang T.C."/>
            <person name="Huo Q.B."/>
            <person name="Li W."/>
            <person name="Chen H.Y."/>
            <person name="Chen S.E."/>
            <person name="Zhou L.G."/>
            <person name="Ni X.B."/>
            <person name="Tian J.H."/>
            <person name="Sheng Y."/>
            <person name="Liu T."/>
            <person name="Pan Y.S."/>
            <person name="Xia L.Y."/>
            <person name="Li J."/>
            <person name="Zhao F."/>
            <person name="Cao W.C."/>
        </authorList>
    </citation>
    <scope>NUCLEOTIDE SEQUENCE</scope>
    <source>
        <strain evidence="11">Rmic-2018</strain>
    </source>
</reference>
<feature type="transmembrane region" description="Helical" evidence="9">
    <location>
        <begin position="12"/>
        <end position="31"/>
    </location>
</feature>
<evidence type="ECO:0000256" key="3">
    <source>
        <dbReference type="ARBA" id="ARBA00022741"/>
    </source>
</evidence>
<dbReference type="GO" id="GO:0005783">
    <property type="term" value="C:endoplasmic reticulum"/>
    <property type="evidence" value="ECO:0007669"/>
    <property type="project" value="TreeGrafter"/>
</dbReference>
<keyword evidence="4" id="KW-0443">Lipid metabolism</keyword>
<evidence type="ECO:0000256" key="9">
    <source>
        <dbReference type="SAM" id="Phobius"/>
    </source>
</evidence>
<evidence type="ECO:0000256" key="4">
    <source>
        <dbReference type="ARBA" id="ARBA00022832"/>
    </source>
</evidence>
<dbReference type="Pfam" id="PF00501">
    <property type="entry name" value="AMP-binding"/>
    <property type="match status" value="1"/>
</dbReference>
<dbReference type="AlphaFoldDB" id="A0A9J6E007"/>
<dbReference type="VEuPathDB" id="VectorBase:LOC119167093"/>
<sequence length="597" mass="66222">MFAFATDFVVFLVKVLVTCYDVITIPVYLILQKPWIYWKQKRLCFAKPIKDGDPSSPYVRPETLEIECLKGVRTLDEATRKAIRSYPKRPALGTRPVLGQSEEKQPNGRVFMKLVLGDYQWLTYDEVDKMIDMTARGLQAIGVRPRQRMAILAETRCEWFITAQACFRANVTLVTLYATLGNDGIVSAVNRTGVTHLVTSADLLPRVLSIASKTPSLTHIVYMENASPKQLQPSTAHRPQASTRRTTSHSVISSDTVSRSPVIPFSSLETLGSNVCMQECKPTPEDIAVIMFTSGSTGIPKGVMATHSNLMTTMRSFAFVCQSYGAAGSEDVYIAFLPLAHILELSFEILLMSVGGRIGYSSPLTLTDKSNGIDPSCHGDATVLKPTQVTSVPLVTDRIRKEVNEMVAYRGALYKALFDYAVRYKCRWLDLGFRTPILNRVLFNKTSQIIGGKTKVIICGSAPLSNQTRWFLRACLNCPVAEGYGLSETSCVTTAMERRDTSTGRVGGPLSGCYLRLVDWQEGDYSVADRPNPRGEVVVGEGRGAPARLKLCHEDWTPDAGLVTPTLKLCRRPLEKYYESDIKALYESDEETHKAYS</sequence>
<keyword evidence="9" id="KW-0472">Membrane</keyword>
<keyword evidence="2" id="KW-0436">Ligase</keyword>
<keyword evidence="4" id="KW-0276">Fatty acid metabolism</keyword>
<dbReference type="EMBL" id="JABSTU010000006">
    <property type="protein sequence ID" value="KAH8027622.1"/>
    <property type="molecule type" value="Genomic_DNA"/>
</dbReference>
<keyword evidence="12" id="KW-1185">Reference proteome</keyword>
<dbReference type="PROSITE" id="PS00455">
    <property type="entry name" value="AMP_BINDING"/>
    <property type="match status" value="1"/>
</dbReference>
<dbReference type="InterPro" id="IPR000873">
    <property type="entry name" value="AMP-dep_synth/lig_dom"/>
</dbReference>
<dbReference type="Gene3D" id="3.40.50.12780">
    <property type="entry name" value="N-terminal domain of ligase-like"/>
    <property type="match status" value="1"/>
</dbReference>
<comment type="catalytic activity">
    <reaction evidence="7">
        <text>a long-chain fatty acid + ATP + CoA = a long-chain fatty acyl-CoA + AMP + diphosphate</text>
        <dbReference type="Rhea" id="RHEA:15421"/>
        <dbReference type="ChEBI" id="CHEBI:30616"/>
        <dbReference type="ChEBI" id="CHEBI:33019"/>
        <dbReference type="ChEBI" id="CHEBI:57287"/>
        <dbReference type="ChEBI" id="CHEBI:57560"/>
        <dbReference type="ChEBI" id="CHEBI:83139"/>
        <dbReference type="ChEBI" id="CHEBI:456215"/>
        <dbReference type="EC" id="6.2.1.3"/>
    </reaction>
</comment>
<dbReference type="VEuPathDB" id="VectorBase:LOC119167092"/>
<dbReference type="SUPFAM" id="SSF56801">
    <property type="entry name" value="Acetyl-CoA synthetase-like"/>
    <property type="match status" value="1"/>
</dbReference>